<gene>
    <name evidence="1" type="ORF">SAMN05216481_105179</name>
</gene>
<accession>A0A1H9EKQ9</accession>
<dbReference type="PANTHER" id="PTHR48419">
    <property type="entry name" value="SULFOTRANSFERASE DOMAIN-CONTAINING PROTEIN"/>
    <property type="match status" value="1"/>
</dbReference>
<dbReference type="AlphaFoldDB" id="A0A1H9EKQ9"/>
<evidence type="ECO:0000313" key="2">
    <source>
        <dbReference type="Proteomes" id="UP000199055"/>
    </source>
</evidence>
<dbReference type="PANTHER" id="PTHR48419:SF1">
    <property type="entry name" value="SULFOTRANSFERASE DOMAIN-CONTAINING PROTEIN"/>
    <property type="match status" value="1"/>
</dbReference>
<organism evidence="1 2">
    <name type="scientific">Streptomyces radiopugnans</name>
    <dbReference type="NCBI Taxonomy" id="403935"/>
    <lineage>
        <taxon>Bacteria</taxon>
        <taxon>Bacillati</taxon>
        <taxon>Actinomycetota</taxon>
        <taxon>Actinomycetes</taxon>
        <taxon>Kitasatosporales</taxon>
        <taxon>Streptomycetaceae</taxon>
        <taxon>Streptomyces</taxon>
    </lineage>
</organism>
<name>A0A1H9EKQ9_9ACTN</name>
<proteinExistence type="predicted"/>
<dbReference type="SUPFAM" id="SSF52540">
    <property type="entry name" value="P-loop containing nucleoside triphosphate hydrolases"/>
    <property type="match status" value="1"/>
</dbReference>
<dbReference type="STRING" id="403935.SAMN05216481_105179"/>
<protein>
    <recommendedName>
        <fullName evidence="3">Sulfotransferase family protein</fullName>
    </recommendedName>
</protein>
<evidence type="ECO:0008006" key="3">
    <source>
        <dbReference type="Google" id="ProtNLM"/>
    </source>
</evidence>
<dbReference type="Gene3D" id="3.40.50.300">
    <property type="entry name" value="P-loop containing nucleotide triphosphate hydrolases"/>
    <property type="match status" value="1"/>
</dbReference>
<keyword evidence="2" id="KW-1185">Reference proteome</keyword>
<reference evidence="1 2" key="1">
    <citation type="submission" date="2016-10" db="EMBL/GenBank/DDBJ databases">
        <authorList>
            <person name="de Groot N.N."/>
        </authorList>
    </citation>
    <scope>NUCLEOTIDE SEQUENCE [LARGE SCALE GENOMIC DNA]</scope>
    <source>
        <strain evidence="1 2">CGMCC 4.3519</strain>
    </source>
</reference>
<evidence type="ECO:0000313" key="1">
    <source>
        <dbReference type="EMBL" id="SEQ26249.1"/>
    </source>
</evidence>
<dbReference type="Proteomes" id="UP000199055">
    <property type="component" value="Unassembled WGS sequence"/>
</dbReference>
<dbReference type="Pfam" id="PF19798">
    <property type="entry name" value="Sulfotransfer_5"/>
    <property type="match status" value="1"/>
</dbReference>
<dbReference type="EMBL" id="FOET01000005">
    <property type="protein sequence ID" value="SEQ26249.1"/>
    <property type="molecule type" value="Genomic_DNA"/>
</dbReference>
<dbReference type="InterPro" id="IPR053226">
    <property type="entry name" value="Pyrrolopyrazine_biosynth_F"/>
</dbReference>
<dbReference type="InterPro" id="IPR027417">
    <property type="entry name" value="P-loop_NTPase"/>
</dbReference>
<sequence>MSAPVRPAVLALWSPPRAMSTAFFRMMVQRGDFRAYHEPFSELAAGHHVEVGGRRLATPEEALRGFTAESAKTPVFFKDTTEYPHARLFDALPLAEAVMHTFIVRDPRRAIESHYAVNPDVKLPEIGFEHQYEIFDRVRRETGRDPVVVDADVLVERPGDTVRAYCEAVGIPYDERALSWQSGDRSEWSRTSRWHQDVARSSGFRQSDRRHAVTVDDSPVLAGYLRHHLPFYEELRSRSLVLPAV</sequence>